<organism evidence="1 2">
    <name type="scientific">Cercophora newfieldiana</name>
    <dbReference type="NCBI Taxonomy" id="92897"/>
    <lineage>
        <taxon>Eukaryota</taxon>
        <taxon>Fungi</taxon>
        <taxon>Dikarya</taxon>
        <taxon>Ascomycota</taxon>
        <taxon>Pezizomycotina</taxon>
        <taxon>Sordariomycetes</taxon>
        <taxon>Sordariomycetidae</taxon>
        <taxon>Sordariales</taxon>
        <taxon>Lasiosphaeriaceae</taxon>
        <taxon>Cercophora</taxon>
    </lineage>
</organism>
<dbReference type="Proteomes" id="UP001174936">
    <property type="component" value="Unassembled WGS sequence"/>
</dbReference>
<feature type="non-terminal residue" evidence="1">
    <location>
        <position position="204"/>
    </location>
</feature>
<evidence type="ECO:0000313" key="2">
    <source>
        <dbReference type="Proteomes" id="UP001174936"/>
    </source>
</evidence>
<reference evidence="1" key="1">
    <citation type="submission" date="2023-06" db="EMBL/GenBank/DDBJ databases">
        <title>Genome-scale phylogeny and comparative genomics of the fungal order Sordariales.</title>
        <authorList>
            <consortium name="Lawrence Berkeley National Laboratory"/>
            <person name="Hensen N."/>
            <person name="Bonometti L."/>
            <person name="Westerberg I."/>
            <person name="Brannstrom I.O."/>
            <person name="Guillou S."/>
            <person name="Cros-Aarteil S."/>
            <person name="Calhoun S."/>
            <person name="Haridas S."/>
            <person name="Kuo A."/>
            <person name="Mondo S."/>
            <person name="Pangilinan J."/>
            <person name="Riley R."/>
            <person name="Labutti K."/>
            <person name="Andreopoulos B."/>
            <person name="Lipzen A."/>
            <person name="Chen C."/>
            <person name="Yanf M."/>
            <person name="Daum C."/>
            <person name="Ng V."/>
            <person name="Clum A."/>
            <person name="Steindorff A."/>
            <person name="Ohm R."/>
            <person name="Martin F."/>
            <person name="Silar P."/>
            <person name="Natvig D."/>
            <person name="Lalanne C."/>
            <person name="Gautier V."/>
            <person name="Ament-Velasquez S.L."/>
            <person name="Kruys A."/>
            <person name="Hutchinson M.I."/>
            <person name="Powell A.J."/>
            <person name="Barry K."/>
            <person name="Miller A.N."/>
            <person name="Grigoriev I.V."/>
            <person name="Debuchy R."/>
            <person name="Gladieux P."/>
            <person name="Thoren M.H."/>
            <person name="Johannesson H."/>
        </authorList>
    </citation>
    <scope>NUCLEOTIDE SEQUENCE</scope>
    <source>
        <strain evidence="1">SMH2532-1</strain>
    </source>
</reference>
<comment type="caution">
    <text evidence="1">The sequence shown here is derived from an EMBL/GenBank/DDBJ whole genome shotgun (WGS) entry which is preliminary data.</text>
</comment>
<dbReference type="EMBL" id="JAULSV010000007">
    <property type="protein sequence ID" value="KAK0639375.1"/>
    <property type="molecule type" value="Genomic_DNA"/>
</dbReference>
<dbReference type="PANTHER" id="PTHR33112:SF16">
    <property type="entry name" value="HETEROKARYON INCOMPATIBILITY DOMAIN-CONTAINING PROTEIN"/>
    <property type="match status" value="1"/>
</dbReference>
<name>A0AA39XUJ7_9PEZI</name>
<evidence type="ECO:0000313" key="1">
    <source>
        <dbReference type="EMBL" id="KAK0639375.1"/>
    </source>
</evidence>
<protein>
    <submittedName>
        <fullName evidence="1">Uncharacterized protein</fullName>
    </submittedName>
</protein>
<proteinExistence type="predicted"/>
<sequence length="204" mass="23399">MADIYGNARYTLAADSARDSTQGCRVSANQTAQGLQPLRDQRWYFDLDVDGQRLRILAYKPKSWIKELGDTPGNENEPLTDWNPLRWRAWAFQERELSPRVIHFSENMLLWECRTLRASSELPWEECPSYRAAQYPRIPIPNSPAEVVDLSTAKLRDSWFGAIEDYSARALTQEEDRLPALAGLASRFQQGAPETEYLCGLWSN</sequence>
<keyword evidence="2" id="KW-1185">Reference proteome</keyword>
<dbReference type="PANTHER" id="PTHR33112">
    <property type="entry name" value="DOMAIN PROTEIN, PUTATIVE-RELATED"/>
    <property type="match status" value="1"/>
</dbReference>
<dbReference type="AlphaFoldDB" id="A0AA39XUJ7"/>
<accession>A0AA39XUJ7</accession>
<gene>
    <name evidence="1" type="ORF">B0T16DRAFT_518205</name>
</gene>